<reference evidence="4" key="1">
    <citation type="submission" date="2016-06" db="UniProtKB">
        <authorList>
            <consortium name="WormBaseParasite"/>
        </authorList>
    </citation>
    <scope>IDENTIFICATION</scope>
</reference>
<evidence type="ECO:0000259" key="1">
    <source>
        <dbReference type="Pfam" id="PF16213"/>
    </source>
</evidence>
<proteinExistence type="predicted"/>
<dbReference type="InterPro" id="IPR016024">
    <property type="entry name" value="ARM-type_fold"/>
</dbReference>
<name>A0A183AN80_9TREM</name>
<dbReference type="Pfam" id="PF16213">
    <property type="entry name" value="DCB"/>
    <property type="match status" value="1"/>
</dbReference>
<protein>
    <submittedName>
        <fullName evidence="4">DCB domain-containing protein</fullName>
    </submittedName>
</protein>
<accession>A0A183AN80</accession>
<sequence>MDSDTGFLKALSTLKAATIQVERKDLCHLLEESYALMKRWNSSHLRLWVLRDKVFEPIQLAVESNDPRLCTPAVHCLQAFLHDDRFKSCTEFSSDPRWIPCQVLHTLCACNSFEENGQIEVLKILLDIVLSNQWSLSVNLLIKLVELCLRMSDNFSTPCDATLPRMVSSTLNQILESVVLTYKRCEPETFDSLVCNSTYRCCSPLPDLVLRSELPISSTTTSAAAGTEIPPPVERDGGEALRHDLLTVFEHLVRCLSLSTPVDDRSGSNPTCFKSGRVQTVLSAVLTMLMHLPTGIVRFRAFTDVVWQSLCPSLIALMQANSADGSPYKKLTGTVDSPEFGRGSGVESSNGLPIHPDICHIVHGITTRLAHMLGPLIEMRPVLESLFHSVLLYPPPRQRLTALKMMQPLLSSERELMRITLPCWHLVESSTETSRSTHEFTPVSDWAAIDQSTGAIPVPMRLIRILLDSLAECSCSGDGTLAQCSMDCMASLFSTLERLAVGSSLEPWLSALLVPQLVQLTKAVCERYRSQANTAESSCFGPPSAIFNADAIYVMSYATLALNWRLCLHGFYNTSQGSLKLTDQDEQSFIDSIINRNLLVYLPVSFISEVYCLVTRTNYLRSAELDVDKVLSNPTTTTDGPTGAVDIPGSVLCATLNAFNGVREDLQDRHDHRAFLIDQSPSLVGSRLVRFFLGPIWNPFLWSVAGVFCTPGLFGPRTRLQIVQLGHCAQLELHTLPHWTRLLPQSGMTENRLATGQAVLAAIHQ</sequence>
<reference evidence="2 3" key="2">
    <citation type="submission" date="2018-11" db="EMBL/GenBank/DDBJ databases">
        <authorList>
            <consortium name="Pathogen Informatics"/>
        </authorList>
    </citation>
    <scope>NUCLEOTIDE SEQUENCE [LARGE SCALE GENOMIC DNA]</scope>
    <source>
        <strain evidence="2 3">Egypt</strain>
    </source>
</reference>
<feature type="domain" description="Mon2/Sec7/BIG1-like dimerisation and cyclophilin-binding" evidence="1">
    <location>
        <begin position="29"/>
        <end position="178"/>
    </location>
</feature>
<dbReference type="WBParaSite" id="ECPE_0000844101-mRNA-1">
    <property type="protein sequence ID" value="ECPE_0000844101-mRNA-1"/>
    <property type="gene ID" value="ECPE_0000844101"/>
</dbReference>
<dbReference type="SUPFAM" id="SSF48371">
    <property type="entry name" value="ARM repeat"/>
    <property type="match status" value="1"/>
</dbReference>
<evidence type="ECO:0000313" key="3">
    <source>
        <dbReference type="Proteomes" id="UP000272942"/>
    </source>
</evidence>
<evidence type="ECO:0000313" key="2">
    <source>
        <dbReference type="EMBL" id="VDP83472.1"/>
    </source>
</evidence>
<dbReference type="AlphaFoldDB" id="A0A183AN80"/>
<organism evidence="4">
    <name type="scientific">Echinostoma caproni</name>
    <dbReference type="NCBI Taxonomy" id="27848"/>
    <lineage>
        <taxon>Eukaryota</taxon>
        <taxon>Metazoa</taxon>
        <taxon>Spiralia</taxon>
        <taxon>Lophotrochozoa</taxon>
        <taxon>Platyhelminthes</taxon>
        <taxon>Trematoda</taxon>
        <taxon>Digenea</taxon>
        <taxon>Plagiorchiida</taxon>
        <taxon>Echinostomata</taxon>
        <taxon>Echinostomatoidea</taxon>
        <taxon>Echinostomatidae</taxon>
        <taxon>Echinostoma</taxon>
    </lineage>
</organism>
<dbReference type="EMBL" id="UZAN01045947">
    <property type="protein sequence ID" value="VDP83472.1"/>
    <property type="molecule type" value="Genomic_DNA"/>
</dbReference>
<evidence type="ECO:0000313" key="4">
    <source>
        <dbReference type="WBParaSite" id="ECPE_0000844101-mRNA-1"/>
    </source>
</evidence>
<dbReference type="OrthoDB" id="6277324at2759"/>
<gene>
    <name evidence="2" type="ORF">ECPE_LOCUS8415</name>
</gene>
<dbReference type="Proteomes" id="UP000272942">
    <property type="component" value="Unassembled WGS sequence"/>
</dbReference>
<keyword evidence="3" id="KW-1185">Reference proteome</keyword>
<dbReference type="InterPro" id="IPR032629">
    <property type="entry name" value="DCB_dom"/>
</dbReference>